<keyword evidence="3" id="KW-0904">Protein phosphatase</keyword>
<dbReference type="InterPro" id="IPR023485">
    <property type="entry name" value="Ptyr_pPase"/>
</dbReference>
<accession>A0A0M2HEQ4</accession>
<evidence type="ECO:0000256" key="2">
    <source>
        <dbReference type="ARBA" id="ARBA00022801"/>
    </source>
</evidence>
<keyword evidence="2 6" id="KW-0378">Hydrolase</keyword>
<dbReference type="STRING" id="92835.RS81_01044"/>
<dbReference type="InterPro" id="IPR050438">
    <property type="entry name" value="LMW_PTPase"/>
</dbReference>
<protein>
    <submittedName>
        <fullName evidence="6">Protein ArsC</fullName>
        <ecNumber evidence="6">3.1.3.48</ecNumber>
    </submittedName>
</protein>
<evidence type="ECO:0000256" key="1">
    <source>
        <dbReference type="ARBA" id="ARBA00011063"/>
    </source>
</evidence>
<evidence type="ECO:0000313" key="7">
    <source>
        <dbReference type="Proteomes" id="UP000033956"/>
    </source>
</evidence>
<feature type="domain" description="Phosphotyrosine protein phosphatase I" evidence="5">
    <location>
        <begin position="21"/>
        <end position="189"/>
    </location>
</feature>
<dbReference type="PRINTS" id="PR00719">
    <property type="entry name" value="LMWPTPASE"/>
</dbReference>
<dbReference type="EC" id="3.1.3.48" evidence="6"/>
<comment type="similarity">
    <text evidence="1">Belongs to the low molecular weight phosphotyrosine protein phosphatase family.</text>
</comment>
<dbReference type="InterPro" id="IPR036196">
    <property type="entry name" value="Ptyr_pPase_sf"/>
</dbReference>
<dbReference type="Gene3D" id="3.40.50.2300">
    <property type="match status" value="1"/>
</dbReference>
<dbReference type="SUPFAM" id="SSF52788">
    <property type="entry name" value="Phosphotyrosine protein phosphatases I"/>
    <property type="match status" value="1"/>
</dbReference>
<dbReference type="PANTHER" id="PTHR11717">
    <property type="entry name" value="LOW MOLECULAR WEIGHT PROTEIN TYROSINE PHOSPHATASE"/>
    <property type="match status" value="1"/>
</dbReference>
<dbReference type="InterPro" id="IPR017867">
    <property type="entry name" value="Tyr_phospatase_low_mol_wt"/>
</dbReference>
<evidence type="ECO:0000313" key="6">
    <source>
        <dbReference type="EMBL" id="KJL42703.1"/>
    </source>
</evidence>
<evidence type="ECO:0000259" key="5">
    <source>
        <dbReference type="SMART" id="SM00226"/>
    </source>
</evidence>
<feature type="active site" evidence="4">
    <location>
        <position position="33"/>
    </location>
</feature>
<dbReference type="EMBL" id="JYIZ01000040">
    <property type="protein sequence ID" value="KJL42703.1"/>
    <property type="molecule type" value="Genomic_DNA"/>
</dbReference>
<keyword evidence="7" id="KW-1185">Reference proteome</keyword>
<dbReference type="Pfam" id="PF01451">
    <property type="entry name" value="LMWPc"/>
    <property type="match status" value="1"/>
</dbReference>
<gene>
    <name evidence="6" type="primary">arsC</name>
    <name evidence="6" type="ORF">RS81_01044</name>
</gene>
<proteinExistence type="inferred from homology"/>
<sequence>MTSSHDIAFPVRSPDPVPGVAQVLFVCQANRCRSPFAAAIARRLADRSWEVYSGGLMTGGASMPRAGIETGAMLGIDFTSHRSRELDRTDLDGFDVILTLAKAQARELVADNPHLRGRIFTVKQFDRWITTHPKPRRAALGRWLDVAGMDRPPTDLLGDDARDDVADPINSPVEDWIGMARELTGLIGRIVGELGATRS</sequence>
<organism evidence="6 7">
    <name type="scientific">Microbacterium terrae</name>
    <dbReference type="NCBI Taxonomy" id="69369"/>
    <lineage>
        <taxon>Bacteria</taxon>
        <taxon>Bacillati</taxon>
        <taxon>Actinomycetota</taxon>
        <taxon>Actinomycetes</taxon>
        <taxon>Micrococcales</taxon>
        <taxon>Microbacteriaceae</taxon>
        <taxon>Microbacterium</taxon>
    </lineage>
</organism>
<dbReference type="Proteomes" id="UP000033956">
    <property type="component" value="Unassembled WGS sequence"/>
</dbReference>
<feature type="active site" description="Nucleophile" evidence="4">
    <location>
        <position position="27"/>
    </location>
</feature>
<dbReference type="PATRIC" id="fig|92835.4.peg.1066"/>
<dbReference type="PANTHER" id="PTHR11717:SF31">
    <property type="entry name" value="LOW MOLECULAR WEIGHT PROTEIN-TYROSINE-PHOSPHATASE ETP-RELATED"/>
    <property type="match status" value="1"/>
</dbReference>
<name>A0A0M2HEQ4_9MICO</name>
<dbReference type="SMART" id="SM00226">
    <property type="entry name" value="LMWPc"/>
    <property type="match status" value="1"/>
</dbReference>
<comment type="caution">
    <text evidence="6">The sequence shown here is derived from an EMBL/GenBank/DDBJ whole genome shotgun (WGS) entry which is preliminary data.</text>
</comment>
<dbReference type="GO" id="GO:0004725">
    <property type="term" value="F:protein tyrosine phosphatase activity"/>
    <property type="evidence" value="ECO:0007669"/>
    <property type="project" value="UniProtKB-EC"/>
</dbReference>
<evidence type="ECO:0000256" key="4">
    <source>
        <dbReference type="PIRSR" id="PIRSR617867-1"/>
    </source>
</evidence>
<reference evidence="6 7" key="1">
    <citation type="submission" date="2015-02" db="EMBL/GenBank/DDBJ databases">
        <title>Draft genome sequences of ten Microbacterium spp. with emphasis on heavy metal contaminated environments.</title>
        <authorList>
            <person name="Corretto E."/>
        </authorList>
    </citation>
    <scope>NUCLEOTIDE SEQUENCE [LARGE SCALE GENOMIC DNA]</scope>
    <source>
        <strain evidence="6 7">DSM 12510</strain>
    </source>
</reference>
<dbReference type="OrthoDB" id="9784339at2"/>
<evidence type="ECO:0000256" key="3">
    <source>
        <dbReference type="ARBA" id="ARBA00022912"/>
    </source>
</evidence>
<dbReference type="RefSeq" id="WP_052682443.1">
    <property type="nucleotide sequence ID" value="NZ_BSES01000003.1"/>
</dbReference>
<dbReference type="AlphaFoldDB" id="A0A0M2HEQ4"/>